<dbReference type="InterPro" id="IPR000515">
    <property type="entry name" value="MetI-like"/>
</dbReference>
<feature type="transmembrane region" description="Helical" evidence="7">
    <location>
        <begin position="12"/>
        <end position="34"/>
    </location>
</feature>
<keyword evidence="5 7" id="KW-1133">Transmembrane helix</keyword>
<evidence type="ECO:0000256" key="6">
    <source>
        <dbReference type="ARBA" id="ARBA00023136"/>
    </source>
</evidence>
<keyword evidence="3" id="KW-1003">Cell membrane</keyword>
<evidence type="ECO:0000259" key="8">
    <source>
        <dbReference type="PROSITE" id="PS50928"/>
    </source>
</evidence>
<dbReference type="RefSeq" id="WP_171835497.1">
    <property type="nucleotide sequence ID" value="NZ_CP053708.1"/>
</dbReference>
<evidence type="ECO:0000256" key="3">
    <source>
        <dbReference type="ARBA" id="ARBA00022475"/>
    </source>
</evidence>
<evidence type="ECO:0000313" key="9">
    <source>
        <dbReference type="EMBL" id="QKE90550.1"/>
    </source>
</evidence>
<dbReference type="GO" id="GO:0005886">
    <property type="term" value="C:plasma membrane"/>
    <property type="evidence" value="ECO:0007669"/>
    <property type="project" value="UniProtKB-SubCell"/>
</dbReference>
<proteinExistence type="inferred from homology"/>
<protein>
    <submittedName>
        <fullName evidence="9">Carbohydrate ABC transporter permease</fullName>
    </submittedName>
</protein>
<comment type="subcellular location">
    <subcellularLocation>
        <location evidence="1 7">Cell membrane</location>
        <topology evidence="1 7">Multi-pass membrane protein</topology>
    </subcellularLocation>
</comment>
<feature type="transmembrane region" description="Helical" evidence="7">
    <location>
        <begin position="78"/>
        <end position="99"/>
    </location>
</feature>
<feature type="transmembrane region" description="Helical" evidence="7">
    <location>
        <begin position="146"/>
        <end position="166"/>
    </location>
</feature>
<dbReference type="PROSITE" id="PS50928">
    <property type="entry name" value="ABC_TM1"/>
    <property type="match status" value="1"/>
</dbReference>
<dbReference type="AlphaFoldDB" id="A0A6M8HQJ7"/>
<feature type="transmembrane region" description="Helical" evidence="7">
    <location>
        <begin position="187"/>
        <end position="209"/>
    </location>
</feature>
<dbReference type="Gene3D" id="1.10.3720.10">
    <property type="entry name" value="MetI-like"/>
    <property type="match status" value="1"/>
</dbReference>
<dbReference type="EMBL" id="CP053708">
    <property type="protein sequence ID" value="QKE90550.1"/>
    <property type="molecule type" value="Genomic_DNA"/>
</dbReference>
<keyword evidence="10" id="KW-1185">Reference proteome</keyword>
<dbReference type="PANTHER" id="PTHR32243">
    <property type="entry name" value="MALTOSE TRANSPORT SYSTEM PERMEASE-RELATED"/>
    <property type="match status" value="1"/>
</dbReference>
<dbReference type="Pfam" id="PF00528">
    <property type="entry name" value="BPD_transp_1"/>
    <property type="match status" value="1"/>
</dbReference>
<keyword evidence="2 7" id="KW-0813">Transport</keyword>
<evidence type="ECO:0000313" key="10">
    <source>
        <dbReference type="Proteomes" id="UP000500767"/>
    </source>
</evidence>
<dbReference type="GO" id="GO:0055085">
    <property type="term" value="P:transmembrane transport"/>
    <property type="evidence" value="ECO:0007669"/>
    <property type="project" value="InterPro"/>
</dbReference>
<dbReference type="PANTHER" id="PTHR32243:SF18">
    <property type="entry name" value="INNER MEMBRANE ABC TRANSPORTER PERMEASE PROTEIN YCJP"/>
    <property type="match status" value="1"/>
</dbReference>
<evidence type="ECO:0000256" key="2">
    <source>
        <dbReference type="ARBA" id="ARBA00022448"/>
    </source>
</evidence>
<dbReference type="SUPFAM" id="SSF161098">
    <property type="entry name" value="MetI-like"/>
    <property type="match status" value="1"/>
</dbReference>
<feature type="transmembrane region" description="Helical" evidence="7">
    <location>
        <begin position="111"/>
        <end position="134"/>
    </location>
</feature>
<evidence type="ECO:0000256" key="5">
    <source>
        <dbReference type="ARBA" id="ARBA00022989"/>
    </source>
</evidence>
<accession>A0A6M8HQJ7</accession>
<feature type="domain" description="ABC transmembrane type-1" evidence="8">
    <location>
        <begin position="74"/>
        <end position="266"/>
    </location>
</feature>
<sequence length="281" mass="30949">MVIGKSAQRINSVVAYTVLVGFTIFCLFPFVWMLDTALKPLHEVQSLHPSLLILRPTLDNFRRVLFETSFPIYFRNSLIVAGSATILTLMIAVFCGYVLSRWPHTGIARTVGSALLLSQMIPGVLLLVPLYMLMRQFGLLSSYTGLIIVYCTFTVPLCVFMLKSFFDAVPGEIEQAAEMDGCSRTGFIYRILLPLSAPGILAAGAFAFINAWNEFMFGYVFINDDAHRTLTPGIMMFKSAHVTDWGGLMAASVLTVVPVAACFLYLQRFLIEGLASGAVKG</sequence>
<name>A0A6M8HQJ7_9PROT</name>
<dbReference type="InterPro" id="IPR035906">
    <property type="entry name" value="MetI-like_sf"/>
</dbReference>
<keyword evidence="4 7" id="KW-0812">Transmembrane</keyword>
<feature type="transmembrane region" description="Helical" evidence="7">
    <location>
        <begin position="245"/>
        <end position="266"/>
    </location>
</feature>
<keyword evidence="6 7" id="KW-0472">Membrane</keyword>
<evidence type="ECO:0000256" key="7">
    <source>
        <dbReference type="RuleBase" id="RU363032"/>
    </source>
</evidence>
<evidence type="ECO:0000256" key="4">
    <source>
        <dbReference type="ARBA" id="ARBA00022692"/>
    </source>
</evidence>
<dbReference type="KEGG" id="lck:HN018_11355"/>
<dbReference type="CDD" id="cd06261">
    <property type="entry name" value="TM_PBP2"/>
    <property type="match status" value="1"/>
</dbReference>
<dbReference type="Proteomes" id="UP000500767">
    <property type="component" value="Chromosome"/>
</dbReference>
<dbReference type="InterPro" id="IPR050901">
    <property type="entry name" value="BP-dep_ABC_trans_perm"/>
</dbReference>
<gene>
    <name evidence="9" type="ORF">HN018_11355</name>
</gene>
<comment type="similarity">
    <text evidence="7">Belongs to the binding-protein-dependent transport system permease family.</text>
</comment>
<reference evidence="9 10" key="1">
    <citation type="journal article" date="2014" name="World J. Microbiol. Biotechnol.">
        <title>Biodiversity and physiological characteristics of Antarctic and Arctic lichens-associated bacteria.</title>
        <authorList>
            <person name="Lee Y.M."/>
            <person name="Kim E.H."/>
            <person name="Lee H.K."/>
            <person name="Hong S.G."/>
        </authorList>
    </citation>
    <scope>NUCLEOTIDE SEQUENCE [LARGE SCALE GENOMIC DNA]</scope>
    <source>
        <strain evidence="9 10">PAMC 26569</strain>
    </source>
</reference>
<evidence type="ECO:0000256" key="1">
    <source>
        <dbReference type="ARBA" id="ARBA00004651"/>
    </source>
</evidence>
<organism evidence="9 10">
    <name type="scientific">Lichenicola cladoniae</name>
    <dbReference type="NCBI Taxonomy" id="1484109"/>
    <lineage>
        <taxon>Bacteria</taxon>
        <taxon>Pseudomonadati</taxon>
        <taxon>Pseudomonadota</taxon>
        <taxon>Alphaproteobacteria</taxon>
        <taxon>Acetobacterales</taxon>
        <taxon>Acetobacteraceae</taxon>
        <taxon>Lichenicola</taxon>
    </lineage>
</organism>